<proteinExistence type="predicted"/>
<organism evidence="2 3">
    <name type="scientific">Hyphococcus luteus</name>
    <dbReference type="NCBI Taxonomy" id="2058213"/>
    <lineage>
        <taxon>Bacteria</taxon>
        <taxon>Pseudomonadati</taxon>
        <taxon>Pseudomonadota</taxon>
        <taxon>Alphaproteobacteria</taxon>
        <taxon>Parvularculales</taxon>
        <taxon>Parvularculaceae</taxon>
        <taxon>Hyphococcus</taxon>
    </lineage>
</organism>
<feature type="transmembrane region" description="Helical" evidence="1">
    <location>
        <begin position="53"/>
        <end position="74"/>
    </location>
</feature>
<evidence type="ECO:0000256" key="1">
    <source>
        <dbReference type="SAM" id="Phobius"/>
    </source>
</evidence>
<keyword evidence="1" id="KW-0472">Membrane</keyword>
<gene>
    <name evidence="2" type="ORF">CW354_06760</name>
</gene>
<evidence type="ECO:0000313" key="3">
    <source>
        <dbReference type="Proteomes" id="UP000239504"/>
    </source>
</evidence>
<dbReference type="AlphaFoldDB" id="A0A2S7K6E3"/>
<keyword evidence="3" id="KW-1185">Reference proteome</keyword>
<reference evidence="2 3" key="1">
    <citation type="submission" date="2017-12" db="EMBL/GenBank/DDBJ databases">
        <authorList>
            <person name="Hurst M.R.H."/>
        </authorList>
    </citation>
    <scope>NUCLEOTIDE SEQUENCE [LARGE SCALE GENOMIC DNA]</scope>
    <source>
        <strain evidence="2 3">SY-3-19</strain>
    </source>
</reference>
<accession>A0A2S7K6E3</accession>
<evidence type="ECO:0000313" key="2">
    <source>
        <dbReference type="EMBL" id="PQA88028.1"/>
    </source>
</evidence>
<keyword evidence="1" id="KW-1133">Transmembrane helix</keyword>
<dbReference type="EMBL" id="PJCH01000005">
    <property type="protein sequence ID" value="PQA88028.1"/>
    <property type="molecule type" value="Genomic_DNA"/>
</dbReference>
<feature type="transmembrane region" description="Helical" evidence="1">
    <location>
        <begin position="86"/>
        <end position="109"/>
    </location>
</feature>
<sequence>MIAADWALSNVFYYFLNNAAVNLIAPVSILVLALFWSLWHAKSLNGAFIHRTFFSYYALYFLINLWHLLGRFFFPETLTANYVFSLAASNGVFILILVTLWLFAILKFLDRHAEGGLMGVYERNIGKWRKWFGGR</sequence>
<protein>
    <submittedName>
        <fullName evidence="2">Uncharacterized protein</fullName>
    </submittedName>
</protein>
<keyword evidence="1" id="KW-0812">Transmembrane</keyword>
<dbReference type="RefSeq" id="WP_104829273.1">
    <property type="nucleotide sequence ID" value="NZ_PJCH01000005.1"/>
</dbReference>
<name>A0A2S7K6E3_9PROT</name>
<feature type="transmembrane region" description="Helical" evidence="1">
    <location>
        <begin position="20"/>
        <end position="41"/>
    </location>
</feature>
<comment type="caution">
    <text evidence="2">The sequence shown here is derived from an EMBL/GenBank/DDBJ whole genome shotgun (WGS) entry which is preliminary data.</text>
</comment>
<dbReference type="Proteomes" id="UP000239504">
    <property type="component" value="Unassembled WGS sequence"/>
</dbReference>